<evidence type="ECO:0000256" key="5">
    <source>
        <dbReference type="ARBA" id="ARBA00022801"/>
    </source>
</evidence>
<keyword evidence="2" id="KW-0812">Transmembrane</keyword>
<dbReference type="EMBL" id="JABSTR010000007">
    <property type="protein sequence ID" value="KAH9376165.1"/>
    <property type="molecule type" value="Genomic_DNA"/>
</dbReference>
<sequence length="504" mass="55044">MHITVAMNTTISQDIFLLPPAITYTNILTHWAAGVLGPECLSSVTVERCPSPHPAWVFSARSILGGACLRWDPNSQCLDPGENAFATLLECWRVCRNGTSTRCGPPRSRTCRDDDRRIEYVVNAVPSSAPTTNESGGPQLRCSRIPPDMCTGDGRGFKSLQACRDTCFATPADTTALNDSLVVTVVDERCREAVTVRRCSWSQRRLPFYFDPEESRLPSLPATLSGQGGFPTGKHRFTTRTALTPGHRQAELELASAPPSRPRLFLLRRGALAGPLRELRHSATMASGWSRLHAASAADLLLPLLLVLLAALATEPVEGAARFELRLRRFSTDGTDAKGECCGGLCPGACHVFMRSCLARTRDGGPPACPFGLLVSPVVANNSMPEGFALAHNFTFTLPWPGRFKLTVEAWHTQNGAVPPEGDRRLLIAETFRLLLALKVRYPTRITLIGGNHRSQHITPVVGFHDECFSNNRTHAGCRYCTDVFDFLPLSDLVDGHADLLPPI</sequence>
<dbReference type="Gene3D" id="2.60.40.3510">
    <property type="match status" value="1"/>
</dbReference>
<keyword evidence="4" id="KW-0677">Repeat</keyword>
<evidence type="ECO:0000256" key="1">
    <source>
        <dbReference type="ARBA" id="ARBA00022536"/>
    </source>
</evidence>
<gene>
    <name evidence="9" type="ORF">HPB48_017157</name>
</gene>
<protein>
    <recommendedName>
        <fullName evidence="8">Notch ligand N-terminal domain-containing protein</fullName>
    </recommendedName>
</protein>
<evidence type="ECO:0000313" key="9">
    <source>
        <dbReference type="EMBL" id="KAH9376165.1"/>
    </source>
</evidence>
<dbReference type="AlphaFoldDB" id="A0A9J6GKQ8"/>
<comment type="caution">
    <text evidence="9">The sequence shown here is derived from an EMBL/GenBank/DDBJ whole genome shotgun (WGS) entry which is preliminary data.</text>
</comment>
<reference evidence="9 10" key="1">
    <citation type="journal article" date="2020" name="Cell">
        <title>Large-Scale Comparative Analyses of Tick Genomes Elucidate Their Genetic Diversity and Vector Capacities.</title>
        <authorList>
            <consortium name="Tick Genome and Microbiome Consortium (TIGMIC)"/>
            <person name="Jia N."/>
            <person name="Wang J."/>
            <person name="Shi W."/>
            <person name="Du L."/>
            <person name="Sun Y."/>
            <person name="Zhan W."/>
            <person name="Jiang J.F."/>
            <person name="Wang Q."/>
            <person name="Zhang B."/>
            <person name="Ji P."/>
            <person name="Bell-Sakyi L."/>
            <person name="Cui X.M."/>
            <person name="Yuan T.T."/>
            <person name="Jiang B.G."/>
            <person name="Yang W.F."/>
            <person name="Lam T.T."/>
            <person name="Chang Q.C."/>
            <person name="Ding S.J."/>
            <person name="Wang X.J."/>
            <person name="Zhu J.G."/>
            <person name="Ruan X.D."/>
            <person name="Zhao L."/>
            <person name="Wei J.T."/>
            <person name="Ye R.Z."/>
            <person name="Que T.C."/>
            <person name="Du C.H."/>
            <person name="Zhou Y.H."/>
            <person name="Cheng J.X."/>
            <person name="Dai P.F."/>
            <person name="Guo W.B."/>
            <person name="Han X.H."/>
            <person name="Huang E.J."/>
            <person name="Li L.F."/>
            <person name="Wei W."/>
            <person name="Gao Y.C."/>
            <person name="Liu J.Z."/>
            <person name="Shao H.Z."/>
            <person name="Wang X."/>
            <person name="Wang C.C."/>
            <person name="Yang T.C."/>
            <person name="Huo Q.B."/>
            <person name="Li W."/>
            <person name="Chen H.Y."/>
            <person name="Chen S.E."/>
            <person name="Zhou L.G."/>
            <person name="Ni X.B."/>
            <person name="Tian J.H."/>
            <person name="Sheng Y."/>
            <person name="Liu T."/>
            <person name="Pan Y.S."/>
            <person name="Xia L.Y."/>
            <person name="Li J."/>
            <person name="Zhao F."/>
            <person name="Cao W.C."/>
        </authorList>
    </citation>
    <scope>NUCLEOTIDE SEQUENCE [LARGE SCALE GENOMIC DNA]</scope>
    <source>
        <strain evidence="9">HaeL-2018</strain>
    </source>
</reference>
<dbReference type="InterPro" id="IPR047129">
    <property type="entry name" value="PPA2-like"/>
</dbReference>
<keyword evidence="5" id="KW-0378">Hydrolase</keyword>
<dbReference type="InterPro" id="IPR011651">
    <property type="entry name" value="Notch_ligand_N"/>
</dbReference>
<dbReference type="InterPro" id="IPR036880">
    <property type="entry name" value="Kunitz_BPTI_sf"/>
</dbReference>
<keyword evidence="6" id="KW-1133">Transmembrane helix</keyword>
<keyword evidence="7" id="KW-0464">Manganese</keyword>
<dbReference type="GO" id="GO:0004867">
    <property type="term" value="F:serine-type endopeptidase inhibitor activity"/>
    <property type="evidence" value="ECO:0007669"/>
    <property type="project" value="InterPro"/>
</dbReference>
<dbReference type="Proteomes" id="UP000821853">
    <property type="component" value="Chromosome 5"/>
</dbReference>
<organism evidence="9 10">
    <name type="scientific">Haemaphysalis longicornis</name>
    <name type="common">Bush tick</name>
    <dbReference type="NCBI Taxonomy" id="44386"/>
    <lineage>
        <taxon>Eukaryota</taxon>
        <taxon>Metazoa</taxon>
        <taxon>Ecdysozoa</taxon>
        <taxon>Arthropoda</taxon>
        <taxon>Chelicerata</taxon>
        <taxon>Arachnida</taxon>
        <taxon>Acari</taxon>
        <taxon>Parasitiformes</taxon>
        <taxon>Ixodida</taxon>
        <taxon>Ixodoidea</taxon>
        <taxon>Ixodidae</taxon>
        <taxon>Haemaphysalinae</taxon>
        <taxon>Haemaphysalis</taxon>
    </lineage>
</organism>
<evidence type="ECO:0000313" key="10">
    <source>
        <dbReference type="Proteomes" id="UP000821853"/>
    </source>
</evidence>
<evidence type="ECO:0000256" key="6">
    <source>
        <dbReference type="ARBA" id="ARBA00022989"/>
    </source>
</evidence>
<evidence type="ECO:0000256" key="2">
    <source>
        <dbReference type="ARBA" id="ARBA00022692"/>
    </source>
</evidence>
<evidence type="ECO:0000256" key="7">
    <source>
        <dbReference type="ARBA" id="ARBA00023211"/>
    </source>
</evidence>
<evidence type="ECO:0000256" key="3">
    <source>
        <dbReference type="ARBA" id="ARBA00022723"/>
    </source>
</evidence>
<evidence type="ECO:0000259" key="8">
    <source>
        <dbReference type="Pfam" id="PF07657"/>
    </source>
</evidence>
<dbReference type="InterPro" id="IPR006186">
    <property type="entry name" value="Ser/Thr-sp_prot-phosphatase"/>
</dbReference>
<dbReference type="VEuPathDB" id="VectorBase:HLOH_055371"/>
<dbReference type="Gene3D" id="4.10.410.10">
    <property type="entry name" value="Pancreatic trypsin inhibitor Kunitz domain"/>
    <property type="match status" value="1"/>
</dbReference>
<dbReference type="PRINTS" id="PR00114">
    <property type="entry name" value="STPHPHTASE"/>
</dbReference>
<dbReference type="InterPro" id="IPR029052">
    <property type="entry name" value="Metallo-depent_PP-like"/>
</dbReference>
<dbReference type="GO" id="GO:0046872">
    <property type="term" value="F:metal ion binding"/>
    <property type="evidence" value="ECO:0007669"/>
    <property type="project" value="UniProtKB-KW"/>
</dbReference>
<accession>A0A9J6GKQ8</accession>
<dbReference type="PANTHER" id="PTHR45619">
    <property type="entry name" value="SERINE/THREONINE-PROTEIN PHOSPHATASE PP2A-RELATED"/>
    <property type="match status" value="1"/>
</dbReference>
<name>A0A9J6GKQ8_HAELO</name>
<dbReference type="GO" id="GO:0016020">
    <property type="term" value="C:membrane"/>
    <property type="evidence" value="ECO:0007669"/>
    <property type="project" value="UniProtKB-SubCell"/>
</dbReference>
<dbReference type="Pfam" id="PF07657">
    <property type="entry name" value="MNNL"/>
    <property type="match status" value="1"/>
</dbReference>
<dbReference type="SUPFAM" id="SSF56300">
    <property type="entry name" value="Metallo-dependent phosphatases"/>
    <property type="match status" value="1"/>
</dbReference>
<keyword evidence="1" id="KW-0245">EGF-like domain</keyword>
<keyword evidence="6" id="KW-0472">Membrane</keyword>
<dbReference type="GO" id="GO:0007219">
    <property type="term" value="P:Notch signaling pathway"/>
    <property type="evidence" value="ECO:0007669"/>
    <property type="project" value="InterPro"/>
</dbReference>
<feature type="domain" description="Notch ligand N-terminal" evidence="8">
    <location>
        <begin position="322"/>
        <end position="429"/>
    </location>
</feature>
<keyword evidence="10" id="KW-1185">Reference proteome</keyword>
<dbReference type="GO" id="GO:0004722">
    <property type="term" value="F:protein serine/threonine phosphatase activity"/>
    <property type="evidence" value="ECO:0007669"/>
    <property type="project" value="InterPro"/>
</dbReference>
<proteinExistence type="predicted"/>
<evidence type="ECO:0000256" key="4">
    <source>
        <dbReference type="ARBA" id="ARBA00022737"/>
    </source>
</evidence>
<keyword evidence="3" id="KW-0479">Metal-binding</keyword>